<keyword evidence="6 9" id="KW-0472">Membrane</keyword>
<comment type="similarity">
    <text evidence="9">Belongs to the chloride channel (TC 2.A.49) family.</text>
</comment>
<feature type="transmembrane region" description="Helical" evidence="9">
    <location>
        <begin position="6"/>
        <end position="28"/>
    </location>
</feature>
<evidence type="ECO:0000256" key="6">
    <source>
        <dbReference type="ARBA" id="ARBA00023136"/>
    </source>
</evidence>
<dbReference type="Gene3D" id="1.10.3080.10">
    <property type="entry name" value="Clc chloride channel"/>
    <property type="match status" value="1"/>
</dbReference>
<dbReference type="GO" id="GO:0005886">
    <property type="term" value="C:plasma membrane"/>
    <property type="evidence" value="ECO:0007669"/>
    <property type="project" value="TreeGrafter"/>
</dbReference>
<dbReference type="GO" id="GO:0005247">
    <property type="term" value="F:voltage-gated chloride channel activity"/>
    <property type="evidence" value="ECO:0007669"/>
    <property type="project" value="TreeGrafter"/>
</dbReference>
<dbReference type="GO" id="GO:0006879">
    <property type="term" value="P:intracellular iron ion homeostasis"/>
    <property type="evidence" value="ECO:0007669"/>
    <property type="project" value="TreeGrafter"/>
</dbReference>
<dbReference type="GO" id="GO:0000324">
    <property type="term" value="C:fungal-type vacuole"/>
    <property type="evidence" value="ECO:0007669"/>
    <property type="project" value="TreeGrafter"/>
</dbReference>
<evidence type="ECO:0000256" key="3">
    <source>
        <dbReference type="ARBA" id="ARBA00022692"/>
    </source>
</evidence>
<feature type="transmembrane region" description="Helical" evidence="9">
    <location>
        <begin position="40"/>
        <end position="61"/>
    </location>
</feature>
<keyword evidence="4 9" id="KW-1133">Transmembrane helix</keyword>
<comment type="caution">
    <text evidence="9">Lacks conserved residue(s) required for the propagation of feature annotation.</text>
</comment>
<keyword evidence="3 9" id="KW-0812">Transmembrane</keyword>
<dbReference type="Gene3D" id="3.10.580.10">
    <property type="entry name" value="CBS-domain"/>
    <property type="match status" value="1"/>
</dbReference>
<feature type="transmembrane region" description="Helical" evidence="9">
    <location>
        <begin position="244"/>
        <end position="267"/>
    </location>
</feature>
<dbReference type="GO" id="GO:0005769">
    <property type="term" value="C:early endosome"/>
    <property type="evidence" value="ECO:0007669"/>
    <property type="project" value="TreeGrafter"/>
</dbReference>
<evidence type="ECO:0000313" key="11">
    <source>
        <dbReference type="EMBL" id="KAJ2926769.1"/>
    </source>
</evidence>
<organism evidence="11 12">
    <name type="scientific">Candolleomyces eurysporus</name>
    <dbReference type="NCBI Taxonomy" id="2828524"/>
    <lineage>
        <taxon>Eukaryota</taxon>
        <taxon>Fungi</taxon>
        <taxon>Dikarya</taxon>
        <taxon>Basidiomycota</taxon>
        <taxon>Agaricomycotina</taxon>
        <taxon>Agaricomycetes</taxon>
        <taxon>Agaricomycetidae</taxon>
        <taxon>Agaricales</taxon>
        <taxon>Agaricineae</taxon>
        <taxon>Psathyrellaceae</taxon>
        <taxon>Candolleomyces</taxon>
    </lineage>
</organism>
<feature type="transmembrane region" description="Helical" evidence="9">
    <location>
        <begin position="274"/>
        <end position="292"/>
    </location>
</feature>
<dbReference type="Proteomes" id="UP001140091">
    <property type="component" value="Unassembled WGS sequence"/>
</dbReference>
<evidence type="ECO:0000256" key="9">
    <source>
        <dbReference type="RuleBase" id="RU361221"/>
    </source>
</evidence>
<accession>A0A9W8MFJ8</accession>
<dbReference type="InterPro" id="IPR014743">
    <property type="entry name" value="Cl-channel_core"/>
</dbReference>
<evidence type="ECO:0000259" key="10">
    <source>
        <dbReference type="PROSITE" id="PS51371"/>
    </source>
</evidence>
<evidence type="ECO:0000256" key="2">
    <source>
        <dbReference type="ARBA" id="ARBA00022448"/>
    </source>
</evidence>
<dbReference type="GO" id="GO:0005783">
    <property type="term" value="C:endoplasmic reticulum"/>
    <property type="evidence" value="ECO:0007669"/>
    <property type="project" value="TreeGrafter"/>
</dbReference>
<dbReference type="Gene3D" id="3.90.1280.20">
    <property type="match status" value="1"/>
</dbReference>
<keyword evidence="7 9" id="KW-0868">Chloride</keyword>
<dbReference type="SMART" id="SM00116">
    <property type="entry name" value="CBS"/>
    <property type="match status" value="2"/>
</dbReference>
<protein>
    <recommendedName>
        <fullName evidence="9">Chloride channel protein</fullName>
    </recommendedName>
</protein>
<dbReference type="CDD" id="cd04591">
    <property type="entry name" value="CBS_pair_voltage-gated_CLC_euk_bac"/>
    <property type="match status" value="1"/>
</dbReference>
<dbReference type="InterPro" id="IPR000644">
    <property type="entry name" value="CBS_dom"/>
</dbReference>
<dbReference type="GO" id="GO:0005794">
    <property type="term" value="C:Golgi apparatus"/>
    <property type="evidence" value="ECO:0007669"/>
    <property type="project" value="TreeGrafter"/>
</dbReference>
<evidence type="ECO:0000256" key="7">
    <source>
        <dbReference type="ARBA" id="ARBA00023214"/>
    </source>
</evidence>
<feature type="non-terminal residue" evidence="11">
    <location>
        <position position="1"/>
    </location>
</feature>
<dbReference type="Pfam" id="PF00571">
    <property type="entry name" value="CBS"/>
    <property type="match status" value="2"/>
</dbReference>
<dbReference type="AlphaFoldDB" id="A0A9W8MFJ8"/>
<feature type="transmembrane region" description="Helical" evidence="9">
    <location>
        <begin position="113"/>
        <end position="134"/>
    </location>
</feature>
<dbReference type="PROSITE" id="PS51371">
    <property type="entry name" value="CBS"/>
    <property type="match status" value="1"/>
</dbReference>
<dbReference type="PANTHER" id="PTHR45711:SF9">
    <property type="entry name" value="ANION_PROTON EXCHANGE TRANSPORTER GEF1"/>
    <property type="match status" value="1"/>
</dbReference>
<dbReference type="InterPro" id="IPR046342">
    <property type="entry name" value="CBS_dom_sf"/>
</dbReference>
<reference evidence="11" key="1">
    <citation type="submission" date="2022-06" db="EMBL/GenBank/DDBJ databases">
        <title>Genome Sequence of Candolleomyces eurysporus.</title>
        <authorList>
            <person name="Buettner E."/>
        </authorList>
    </citation>
    <scope>NUCLEOTIDE SEQUENCE</scope>
    <source>
        <strain evidence="11">VTCC 930004</strain>
    </source>
</reference>
<gene>
    <name evidence="11" type="ORF">H1R20_g10337</name>
</gene>
<evidence type="ECO:0000256" key="1">
    <source>
        <dbReference type="ARBA" id="ARBA00004141"/>
    </source>
</evidence>
<keyword evidence="8" id="KW-0129">CBS domain</keyword>
<dbReference type="PANTHER" id="PTHR45711">
    <property type="entry name" value="CHLORIDE CHANNEL PROTEIN"/>
    <property type="match status" value="1"/>
</dbReference>
<evidence type="ECO:0000256" key="5">
    <source>
        <dbReference type="ARBA" id="ARBA00023065"/>
    </source>
</evidence>
<dbReference type="SUPFAM" id="SSF54631">
    <property type="entry name" value="CBS-domain pair"/>
    <property type="match status" value="1"/>
</dbReference>
<evidence type="ECO:0000256" key="8">
    <source>
        <dbReference type="PROSITE-ProRule" id="PRU00703"/>
    </source>
</evidence>
<comment type="subcellular location">
    <subcellularLocation>
        <location evidence="1 9">Membrane</location>
        <topology evidence="1 9">Multi-pass membrane protein</topology>
    </subcellularLocation>
</comment>
<keyword evidence="2 9" id="KW-0813">Transport</keyword>
<proteinExistence type="inferred from homology"/>
<feature type="transmembrane region" description="Helical" evidence="9">
    <location>
        <begin position="204"/>
        <end position="224"/>
    </location>
</feature>
<dbReference type="PRINTS" id="PR00762">
    <property type="entry name" value="CLCHANNEL"/>
</dbReference>
<dbReference type="InterPro" id="IPR001807">
    <property type="entry name" value="ClC"/>
</dbReference>
<dbReference type="SUPFAM" id="SSF81340">
    <property type="entry name" value="Clc chloride channel"/>
    <property type="match status" value="1"/>
</dbReference>
<dbReference type="EMBL" id="JANBPK010001047">
    <property type="protein sequence ID" value="KAJ2926769.1"/>
    <property type="molecule type" value="Genomic_DNA"/>
</dbReference>
<keyword evidence="5 9" id="KW-0406">Ion transport</keyword>
<keyword evidence="12" id="KW-1185">Reference proteome</keyword>
<name>A0A9W8MFJ8_9AGAR</name>
<evidence type="ECO:0000256" key="4">
    <source>
        <dbReference type="ARBA" id="ARBA00022989"/>
    </source>
</evidence>
<dbReference type="GO" id="GO:0006878">
    <property type="term" value="P:intracellular copper ion homeostasis"/>
    <property type="evidence" value="ECO:0007669"/>
    <property type="project" value="TreeGrafter"/>
</dbReference>
<dbReference type="OrthoDB" id="44789at2759"/>
<sequence>MREIITAASAAGVAVAFGSPIGGVLFSIEEMSHTFSIKTMWRSFFCALMATFTLAAMNPFRTGKLVLFQVTYDRDWHFFEIFFFIILGIFGGLYGAFVVKFNLQVAAFRRKHLANHGVAEAVTLAVITAMIGYFNRFLRLDMTSSMAILFRECEGGGNVNNLCQSEAQWRIANSLLLATIIRIGLVVISYGCKVPAGIFVPSMAIGATFGRMVGIMVKAMYTAYPTSGMFKFCAPDVPCITPGTYAFLGAAAALSGVMRITVTVVVIMFELTGALTYILPTMIVLLVTKAVGDFLGTNGIADEMIRFNGFPFLEKEDHAYNVTVASVMKKELHTLTETGMSVRDMETILSNTDVRGFPIVSGDGALTLVGYIERSELRYVIDLSRGPGLEGDEERYFAPTTAGELQFTPWVNKTPMTAAPELPLEIIMQIFKRMGVILVEERGVLCGLVTVKDVLRYIATEKPGHRPSWDERGGLDGLLEEVWTWGSDVKARIVSWGLRVLRSRPSKMTLVQHHGPTHKYSQELAQYTLRQFSMANAVLDDSKKTKLAKLPGVYSRVLTAESLTSVPPSRNDHTPKRHGRFN</sequence>
<feature type="transmembrane region" description="Helical" evidence="9">
    <location>
        <begin position="81"/>
        <end position="101"/>
    </location>
</feature>
<feature type="domain" description="CBS" evidence="10">
    <location>
        <begin position="328"/>
        <end position="393"/>
    </location>
</feature>
<comment type="caution">
    <text evidence="11">The sequence shown here is derived from an EMBL/GenBank/DDBJ whole genome shotgun (WGS) entry which is preliminary data.</text>
</comment>
<evidence type="ECO:0000313" key="12">
    <source>
        <dbReference type="Proteomes" id="UP001140091"/>
    </source>
</evidence>
<feature type="transmembrane region" description="Helical" evidence="9">
    <location>
        <begin position="171"/>
        <end position="192"/>
    </location>
</feature>
<dbReference type="Pfam" id="PF00654">
    <property type="entry name" value="Voltage_CLC"/>
    <property type="match status" value="1"/>
</dbReference>